<proteinExistence type="predicted"/>
<dbReference type="EMBL" id="JH109153">
    <property type="protein sequence ID" value="EGW20193.1"/>
    <property type="molecule type" value="Genomic_DNA"/>
</dbReference>
<dbReference type="eggNOG" id="ENOG5033IPM">
    <property type="taxonomic scope" value="Bacteria"/>
</dbReference>
<dbReference type="Pfam" id="PF09720">
    <property type="entry name" value="Unstab_antitox"/>
    <property type="match status" value="1"/>
</dbReference>
<keyword evidence="2" id="KW-1185">Reference proteome</keyword>
<dbReference type="InterPro" id="IPR013406">
    <property type="entry name" value="CHP02574_addiction_mod"/>
</dbReference>
<evidence type="ECO:0000313" key="2">
    <source>
        <dbReference type="Proteomes" id="UP000004664"/>
    </source>
</evidence>
<sequence length="70" mass="7915">MNINQVLENAKQLNVDERALVAHCLISSLEISQDESVEQTWAELAELRYQELVSGKVASVSWDDIKKEAK</sequence>
<reference evidence="1 2" key="1">
    <citation type="submission" date="2011-06" db="EMBL/GenBank/DDBJ databases">
        <title>Genomic sequence of Methylobacter tundripaludum SV96.</title>
        <authorList>
            <consortium name="US DOE Joint Genome Institute"/>
            <person name="Lucas S."/>
            <person name="Han J."/>
            <person name="Lapidus A."/>
            <person name="Cheng J.-F."/>
            <person name="Goodwin L."/>
            <person name="Pitluck S."/>
            <person name="Held B."/>
            <person name="Detter J.C."/>
            <person name="Han C."/>
            <person name="Tapia R."/>
            <person name="Land M."/>
            <person name="Hauser L."/>
            <person name="Kyrpides N."/>
            <person name="Ivanova N."/>
            <person name="Ovchinnikova G."/>
            <person name="Pagani I."/>
            <person name="Klotz M.G."/>
            <person name="Dispirito A.A."/>
            <person name="Murrell J.C."/>
            <person name="Dunfield P."/>
            <person name="Kalyuzhnaya M.G."/>
            <person name="Svenning M."/>
            <person name="Trotsenko Y.A."/>
            <person name="Stein L.Y."/>
            <person name="Woyke T."/>
        </authorList>
    </citation>
    <scope>NUCLEOTIDE SEQUENCE [LARGE SCALE GENOMIC DNA]</scope>
    <source>
        <strain evidence="2">ATCC BAA-1195 / DSM 17260 / SV96</strain>
    </source>
</reference>
<dbReference type="AlphaFoldDB" id="G3IZ21"/>
<name>G3IZ21_METTV</name>
<evidence type="ECO:0000313" key="1">
    <source>
        <dbReference type="EMBL" id="EGW20193.1"/>
    </source>
</evidence>
<protein>
    <submittedName>
        <fullName evidence="1">Putative addiction module component CHP02574 family protein</fullName>
    </submittedName>
</protein>
<dbReference type="OrthoDB" id="6107046at2"/>
<organism evidence="1 2">
    <name type="scientific">Methylobacter tundripaludum (strain ATCC BAA-1195 / DSM 17260 / SV96)</name>
    <dbReference type="NCBI Taxonomy" id="697282"/>
    <lineage>
        <taxon>Bacteria</taxon>
        <taxon>Pseudomonadati</taxon>
        <taxon>Pseudomonadota</taxon>
        <taxon>Gammaproteobacteria</taxon>
        <taxon>Methylococcales</taxon>
        <taxon>Methylococcaceae</taxon>
        <taxon>Methylobacter</taxon>
    </lineage>
</organism>
<accession>G3IZ21</accession>
<dbReference type="Proteomes" id="UP000004664">
    <property type="component" value="Unassembled WGS sequence"/>
</dbReference>
<gene>
    <name evidence="1" type="ORF">Mettu_3323</name>
</gene>
<dbReference type="RefSeq" id="WP_006892487.1">
    <property type="nucleotide sequence ID" value="NZ_JH109153.1"/>
</dbReference>
<dbReference type="HOGENOM" id="CLU_177580_4_0_6"/>